<evidence type="ECO:0000256" key="1">
    <source>
        <dbReference type="ARBA" id="ARBA00004651"/>
    </source>
</evidence>
<keyword evidence="2 5" id="KW-0812">Transmembrane</keyword>
<proteinExistence type="predicted"/>
<evidence type="ECO:0000313" key="7">
    <source>
        <dbReference type="Proteomes" id="UP000255192"/>
    </source>
</evidence>
<dbReference type="Pfam" id="PF05992">
    <property type="entry name" value="SbmA_BacA"/>
    <property type="match status" value="1"/>
</dbReference>
<comment type="subcellular location">
    <subcellularLocation>
        <location evidence="1">Cell membrane</location>
        <topology evidence="1">Multi-pass membrane protein</topology>
    </subcellularLocation>
</comment>
<reference evidence="6 7" key="1">
    <citation type="submission" date="2018-06" db="EMBL/GenBank/DDBJ databases">
        <authorList>
            <consortium name="Pathogen Informatics"/>
            <person name="Doyle S."/>
        </authorList>
    </citation>
    <scope>NUCLEOTIDE SEQUENCE [LARGE SCALE GENOMIC DNA]</scope>
    <source>
        <strain evidence="6 7">NCTC204</strain>
    </source>
</reference>
<organism evidence="6 7">
    <name type="scientific">Klebsiella pneumoniae</name>
    <dbReference type="NCBI Taxonomy" id="573"/>
    <lineage>
        <taxon>Bacteria</taxon>
        <taxon>Pseudomonadati</taxon>
        <taxon>Pseudomonadota</taxon>
        <taxon>Gammaproteobacteria</taxon>
        <taxon>Enterobacterales</taxon>
        <taxon>Enterobacteriaceae</taxon>
        <taxon>Klebsiella/Raoultella group</taxon>
        <taxon>Klebsiella</taxon>
        <taxon>Klebsiella pneumoniae complex</taxon>
    </lineage>
</organism>
<protein>
    <submittedName>
        <fullName evidence="6">Transport protein</fullName>
    </submittedName>
</protein>
<dbReference type="SUPFAM" id="SSF90123">
    <property type="entry name" value="ABC transporter transmembrane region"/>
    <property type="match status" value="1"/>
</dbReference>
<evidence type="ECO:0000256" key="2">
    <source>
        <dbReference type="ARBA" id="ARBA00022692"/>
    </source>
</evidence>
<sequence>MFKSFFPKPGPFFISAFIWSLLAVIFWQAGGGDWLLRVTGGIAKCGDQRGALLVAQLSGVLRLLSVLRRRVCAVLVCLLPAPLAVLVDSRTSLIIFVTWFLVEVGVAINAWYAPFYDLIQSALATPHKVSINQFYQEIGVFLGIAIIAVIIGVMNNFFVSHYVFRWRTAMNEHYMAHWQHLRHIEGAAQRVQEDTMRFASTLEDMGVSFINAVMTLIAFLPVLVTLSEHVPDLPIVGHLPYGLVIAAIVWSLMGTGLLAVVGIKLPGLEFKTSAWKRPIVKSWFTARTMKLAPRRRQCASYSARCVATISVSISTICISISPHPLSAGG</sequence>
<evidence type="ECO:0000313" key="6">
    <source>
        <dbReference type="EMBL" id="STU70729.1"/>
    </source>
</evidence>
<feature type="transmembrane region" description="Helical" evidence="5">
    <location>
        <begin position="93"/>
        <end position="114"/>
    </location>
</feature>
<feature type="transmembrane region" description="Helical" evidence="5">
    <location>
        <begin position="239"/>
        <end position="263"/>
    </location>
</feature>
<accession>A0A377ZH71</accession>
<evidence type="ECO:0000256" key="3">
    <source>
        <dbReference type="ARBA" id="ARBA00022989"/>
    </source>
</evidence>
<dbReference type="GO" id="GO:0015833">
    <property type="term" value="P:peptide transport"/>
    <property type="evidence" value="ECO:0007669"/>
    <property type="project" value="InterPro"/>
</dbReference>
<dbReference type="InterPro" id="IPR009248">
    <property type="entry name" value="SbmA_BacA"/>
</dbReference>
<dbReference type="InterPro" id="IPR036640">
    <property type="entry name" value="ABC1_TM_sf"/>
</dbReference>
<evidence type="ECO:0000256" key="4">
    <source>
        <dbReference type="ARBA" id="ARBA00023136"/>
    </source>
</evidence>
<dbReference type="GO" id="GO:0005524">
    <property type="term" value="F:ATP binding"/>
    <property type="evidence" value="ECO:0007669"/>
    <property type="project" value="InterPro"/>
</dbReference>
<dbReference type="AlphaFoldDB" id="A0A377ZH71"/>
<feature type="transmembrane region" description="Helical" evidence="5">
    <location>
        <begin position="134"/>
        <end position="158"/>
    </location>
</feature>
<dbReference type="EMBL" id="UGMD01000002">
    <property type="protein sequence ID" value="STU70729.1"/>
    <property type="molecule type" value="Genomic_DNA"/>
</dbReference>
<name>A0A377ZH71_KLEPN</name>
<keyword evidence="4 5" id="KW-0472">Membrane</keyword>
<keyword evidence="3 5" id="KW-1133">Transmembrane helix</keyword>
<dbReference type="GO" id="GO:0005886">
    <property type="term" value="C:plasma membrane"/>
    <property type="evidence" value="ECO:0007669"/>
    <property type="project" value="UniProtKB-SubCell"/>
</dbReference>
<feature type="transmembrane region" description="Helical" evidence="5">
    <location>
        <begin position="67"/>
        <end position="86"/>
    </location>
</feature>
<feature type="transmembrane region" description="Helical" evidence="5">
    <location>
        <begin position="12"/>
        <end position="30"/>
    </location>
</feature>
<evidence type="ECO:0000256" key="5">
    <source>
        <dbReference type="SAM" id="Phobius"/>
    </source>
</evidence>
<gene>
    <name evidence="6" type="primary">sbmA_2</name>
    <name evidence="6" type="ORF">NCTC204_00439</name>
</gene>
<dbReference type="Proteomes" id="UP000255192">
    <property type="component" value="Unassembled WGS sequence"/>
</dbReference>
<feature type="transmembrane region" description="Helical" evidence="5">
    <location>
        <begin position="206"/>
        <end position="227"/>
    </location>
</feature>
<dbReference type="GO" id="GO:1904680">
    <property type="term" value="F:peptide transmembrane transporter activity"/>
    <property type="evidence" value="ECO:0007669"/>
    <property type="project" value="InterPro"/>
</dbReference>